<comment type="similarity">
    <text evidence="2">Belongs to the monovalent cation:proton antiporter 2 (CPA2) transporter (TC 2.A.37) family.</text>
</comment>
<feature type="transmembrane region" description="Helical" evidence="9">
    <location>
        <begin position="139"/>
        <end position="161"/>
    </location>
</feature>
<sequence>MLEVVCLSFALLLGLVARGFGLPPLVGFLGAGFLINPLRDTLALPTATPEILEYIAHLGVLLLLFSVGLKLKLKSLVQPEVVGGGLAHFMVTVSVFALGLHWLGGVDWANSLILAIALAFSSTVLSAKNLEERRELRAFHGRVTIGILIIQDLIALFVLAFSIGQTPSPWALILLGLPLLRPALHRLIDASGHDELLLLVGLVLAVVVGGAGFSALGLSSEVGALVLGAMVSQHPRAQEIGKSLWALKELFLVGFFLEIGMSGFPDWESIGFAVAFVALLPLKAALFFFLLILFRLRARNAFQAAVNLSSYSEFGLIVAAALVPDALVGLALAVALSFLVASPLQRKAHYLFVRVEPWLTRFETRNWHPDEQPASLGEARVLVIGMGRTGTSTYDRLREDDIPVIGIDADPSRVEGHNAQGRHIVYADGEDISFWNAIDLRGIQAVVLTLPDAQSKIFATRQLRSHGFTGAIVAHSLYQDEAQSIHEAGADQTYLTMHEAGLGLAEHVRQGVAIGPRIS</sequence>
<evidence type="ECO:0000256" key="2">
    <source>
        <dbReference type="ARBA" id="ARBA00005551"/>
    </source>
</evidence>
<dbReference type="GO" id="GO:1902600">
    <property type="term" value="P:proton transmembrane transport"/>
    <property type="evidence" value="ECO:0007669"/>
    <property type="project" value="InterPro"/>
</dbReference>
<keyword evidence="13" id="KW-1185">Reference proteome</keyword>
<keyword evidence="7" id="KW-0406">Ion transport</keyword>
<evidence type="ECO:0000256" key="9">
    <source>
        <dbReference type="SAM" id="Phobius"/>
    </source>
</evidence>
<evidence type="ECO:0000256" key="4">
    <source>
        <dbReference type="ARBA" id="ARBA00022449"/>
    </source>
</evidence>
<dbReference type="InterPro" id="IPR003148">
    <property type="entry name" value="RCK_N"/>
</dbReference>
<feature type="transmembrane region" description="Helical" evidence="9">
    <location>
        <begin position="51"/>
        <end position="69"/>
    </location>
</feature>
<protein>
    <submittedName>
        <fullName evidence="12">Transporter, CPA2 family (TC 2.A.37)</fullName>
    </submittedName>
</protein>
<dbReference type="Pfam" id="PF02254">
    <property type="entry name" value="TrkA_N"/>
    <property type="match status" value="1"/>
</dbReference>
<feature type="transmembrane region" description="Helical" evidence="9">
    <location>
        <begin position="108"/>
        <end position="127"/>
    </location>
</feature>
<dbReference type="SUPFAM" id="SSF51735">
    <property type="entry name" value="NAD(P)-binding Rossmann-fold domains"/>
    <property type="match status" value="1"/>
</dbReference>
<keyword evidence="3" id="KW-0813">Transport</keyword>
<dbReference type="Pfam" id="PF00999">
    <property type="entry name" value="Na_H_Exchanger"/>
    <property type="match status" value="1"/>
</dbReference>
<evidence type="ECO:0000259" key="10">
    <source>
        <dbReference type="Pfam" id="PF00999"/>
    </source>
</evidence>
<dbReference type="AlphaFoldDB" id="A0A1M4XZJ1"/>
<comment type="subcellular location">
    <subcellularLocation>
        <location evidence="1">Membrane</location>
        <topology evidence="1">Multi-pass membrane protein</topology>
    </subcellularLocation>
</comment>
<feature type="transmembrane region" description="Helical" evidence="9">
    <location>
        <begin position="270"/>
        <end position="294"/>
    </location>
</feature>
<feature type="transmembrane region" description="Helical" evidence="9">
    <location>
        <begin position="81"/>
        <end position="102"/>
    </location>
</feature>
<keyword evidence="6 9" id="KW-1133">Transmembrane helix</keyword>
<feature type="domain" description="Cation/H+ exchanger transmembrane" evidence="10">
    <location>
        <begin position="9"/>
        <end position="332"/>
    </location>
</feature>
<evidence type="ECO:0000256" key="3">
    <source>
        <dbReference type="ARBA" id="ARBA00022448"/>
    </source>
</evidence>
<dbReference type="RefSeq" id="WP_072821412.1">
    <property type="nucleotide sequence ID" value="NZ_FQUJ01000006.1"/>
</dbReference>
<evidence type="ECO:0000259" key="11">
    <source>
        <dbReference type="Pfam" id="PF02254"/>
    </source>
</evidence>
<dbReference type="PANTHER" id="PTHR42751:SF1">
    <property type="entry name" value="CATION_PROTON ANTIPORTER YBAL-RELATED"/>
    <property type="match status" value="1"/>
</dbReference>
<dbReference type="Gene3D" id="1.20.1530.20">
    <property type="match status" value="1"/>
</dbReference>
<keyword evidence="4" id="KW-0050">Antiport</keyword>
<evidence type="ECO:0000256" key="8">
    <source>
        <dbReference type="ARBA" id="ARBA00023136"/>
    </source>
</evidence>
<dbReference type="GO" id="GO:0006813">
    <property type="term" value="P:potassium ion transport"/>
    <property type="evidence" value="ECO:0007669"/>
    <property type="project" value="InterPro"/>
</dbReference>
<keyword evidence="8 9" id="KW-0472">Membrane</keyword>
<evidence type="ECO:0000256" key="6">
    <source>
        <dbReference type="ARBA" id="ARBA00022989"/>
    </source>
</evidence>
<dbReference type="GO" id="GO:0016020">
    <property type="term" value="C:membrane"/>
    <property type="evidence" value="ECO:0007669"/>
    <property type="project" value="UniProtKB-SubCell"/>
</dbReference>
<feature type="domain" description="RCK N-terminal" evidence="11">
    <location>
        <begin position="381"/>
        <end position="493"/>
    </location>
</feature>
<dbReference type="Proteomes" id="UP000184346">
    <property type="component" value="Unassembled WGS sequence"/>
</dbReference>
<gene>
    <name evidence="12" type="ORF">SAMN02745148_01527</name>
</gene>
<feature type="transmembrane region" description="Helical" evidence="9">
    <location>
        <begin position="167"/>
        <end position="184"/>
    </location>
</feature>
<dbReference type="OrthoDB" id="3418949at2"/>
<evidence type="ECO:0000313" key="13">
    <source>
        <dbReference type="Proteomes" id="UP000184346"/>
    </source>
</evidence>
<evidence type="ECO:0000313" key="12">
    <source>
        <dbReference type="EMBL" id="SHE98860.1"/>
    </source>
</evidence>
<dbReference type="EMBL" id="FQUJ01000006">
    <property type="protein sequence ID" value="SHE98860.1"/>
    <property type="molecule type" value="Genomic_DNA"/>
</dbReference>
<reference evidence="12 13" key="1">
    <citation type="submission" date="2016-11" db="EMBL/GenBank/DDBJ databases">
        <authorList>
            <person name="Jaros S."/>
            <person name="Januszkiewicz K."/>
            <person name="Wedrychowicz H."/>
        </authorList>
    </citation>
    <scope>NUCLEOTIDE SEQUENCE [LARGE SCALE GENOMIC DNA]</scope>
    <source>
        <strain evidence="12 13">DSM 19980</strain>
    </source>
</reference>
<dbReference type="InterPro" id="IPR036291">
    <property type="entry name" value="NAD(P)-bd_dom_sf"/>
</dbReference>
<evidence type="ECO:0000256" key="5">
    <source>
        <dbReference type="ARBA" id="ARBA00022692"/>
    </source>
</evidence>
<dbReference type="PANTHER" id="PTHR42751">
    <property type="entry name" value="SODIUM/HYDROGEN EXCHANGER FAMILY/TRKA DOMAIN PROTEIN"/>
    <property type="match status" value="1"/>
</dbReference>
<keyword evidence="5 9" id="KW-0812">Transmembrane</keyword>
<dbReference type="InterPro" id="IPR038770">
    <property type="entry name" value="Na+/solute_symporter_sf"/>
</dbReference>
<dbReference type="InterPro" id="IPR006153">
    <property type="entry name" value="Cation/H_exchanger_TM"/>
</dbReference>
<accession>A0A1M4XZJ1</accession>
<feature type="transmembrane region" description="Helical" evidence="9">
    <location>
        <begin position="196"/>
        <end position="218"/>
    </location>
</feature>
<dbReference type="Gene3D" id="3.40.50.720">
    <property type="entry name" value="NAD(P)-binding Rossmann-like Domain"/>
    <property type="match status" value="1"/>
</dbReference>
<organism evidence="12 13">
    <name type="scientific">Modicisalibacter ilicicola DSM 19980</name>
    <dbReference type="NCBI Taxonomy" id="1121942"/>
    <lineage>
        <taxon>Bacteria</taxon>
        <taxon>Pseudomonadati</taxon>
        <taxon>Pseudomonadota</taxon>
        <taxon>Gammaproteobacteria</taxon>
        <taxon>Oceanospirillales</taxon>
        <taxon>Halomonadaceae</taxon>
        <taxon>Modicisalibacter</taxon>
    </lineage>
</organism>
<proteinExistence type="inferred from homology"/>
<name>A0A1M4XZJ1_9GAMM</name>
<feature type="transmembrane region" description="Helical" evidence="9">
    <location>
        <begin position="314"/>
        <end position="340"/>
    </location>
</feature>
<dbReference type="GO" id="GO:0015297">
    <property type="term" value="F:antiporter activity"/>
    <property type="evidence" value="ECO:0007669"/>
    <property type="project" value="UniProtKB-KW"/>
</dbReference>
<evidence type="ECO:0000256" key="1">
    <source>
        <dbReference type="ARBA" id="ARBA00004141"/>
    </source>
</evidence>
<evidence type="ECO:0000256" key="7">
    <source>
        <dbReference type="ARBA" id="ARBA00023065"/>
    </source>
</evidence>
<dbReference type="STRING" id="1121942.SAMN02745148_01527"/>